<name>A0ABW8PX78_9GAMM</name>
<dbReference type="RefSeq" id="WP_405339079.1">
    <property type="nucleotide sequence ID" value="NZ_JBANFI010000004.1"/>
</dbReference>
<gene>
    <name evidence="3" type="ORF">V6U78_07650</name>
</gene>
<dbReference type="EMBL" id="JBANFI010000004">
    <property type="protein sequence ID" value="MFK7160906.1"/>
    <property type="molecule type" value="Genomic_DNA"/>
</dbReference>
<evidence type="ECO:0000313" key="4">
    <source>
        <dbReference type="Proteomes" id="UP001621714"/>
    </source>
</evidence>
<protein>
    <submittedName>
        <fullName evidence="3">DUF5610 domain-containing protein</fullName>
    </submittedName>
</protein>
<dbReference type="Proteomes" id="UP001621714">
    <property type="component" value="Unassembled WGS sequence"/>
</dbReference>
<feature type="compositionally biased region" description="Basic and acidic residues" evidence="1">
    <location>
        <begin position="50"/>
        <end position="59"/>
    </location>
</feature>
<organism evidence="3 4">
    <name type="scientific">Marinospirillum alkalitolerans</name>
    <dbReference type="NCBI Taxonomy" id="3123374"/>
    <lineage>
        <taxon>Bacteria</taxon>
        <taxon>Pseudomonadati</taxon>
        <taxon>Pseudomonadota</taxon>
        <taxon>Gammaproteobacteria</taxon>
        <taxon>Oceanospirillales</taxon>
        <taxon>Oceanospirillaceae</taxon>
        <taxon>Marinospirillum</taxon>
    </lineage>
</organism>
<keyword evidence="4" id="KW-1185">Reference proteome</keyword>
<evidence type="ECO:0000313" key="3">
    <source>
        <dbReference type="EMBL" id="MFK7160906.1"/>
    </source>
</evidence>
<dbReference type="Pfam" id="PF18433">
    <property type="entry name" value="DUF5610"/>
    <property type="match status" value="1"/>
</dbReference>
<comment type="caution">
    <text evidence="3">The sequence shown here is derived from an EMBL/GenBank/DDBJ whole genome shotgun (WGS) entry which is preliminary data.</text>
</comment>
<evidence type="ECO:0000259" key="2">
    <source>
        <dbReference type="Pfam" id="PF18433"/>
    </source>
</evidence>
<evidence type="ECO:0000256" key="1">
    <source>
        <dbReference type="SAM" id="MobiDB-lite"/>
    </source>
</evidence>
<proteinExistence type="predicted"/>
<accession>A0ABW8PX78</accession>
<reference evidence="3 4" key="1">
    <citation type="submission" date="2024-02" db="EMBL/GenBank/DDBJ databases">
        <title>Marinospirillum sp. MEB 164 isolated from Lonar lake sediment.</title>
        <authorList>
            <person name="Joshi A."/>
            <person name="Thite S."/>
        </authorList>
    </citation>
    <scope>NUCLEOTIDE SEQUENCE [LARGE SCALE GENOMIC DNA]</scope>
    <source>
        <strain evidence="3 4">MEB164</strain>
    </source>
</reference>
<feature type="domain" description="DUF5610" evidence="2">
    <location>
        <begin position="90"/>
        <end position="210"/>
    </location>
</feature>
<dbReference type="InterPro" id="IPR041651">
    <property type="entry name" value="DUF5610"/>
</dbReference>
<feature type="region of interest" description="Disordered" evidence="1">
    <location>
        <begin position="1"/>
        <end position="59"/>
    </location>
</feature>
<sequence length="227" mass="24810">MSSFSVPSSPSSPSSSKPTAGQARAEQARAQSAAAASGEAKKSNPAMADQKTDWAKMQAESRLEVNQGLVQAMFGKLDQRDAKAMQIFYQEVVTELEAVLREQLDDPEFSFEKLAAKTSGVEGQEDYWSPEKTAERIVTGATGFFSTFQKQNPHLSEEEQVDKFLSIITPAVDKGIGQAIEILEGFSVFDGSIKENALSTQEQVHQQLAAWRERMLPAKQDEASASE</sequence>
<feature type="compositionally biased region" description="Low complexity" evidence="1">
    <location>
        <begin position="1"/>
        <end position="38"/>
    </location>
</feature>
<dbReference type="Gene3D" id="1.10.132.90">
    <property type="match status" value="1"/>
</dbReference>